<keyword evidence="1" id="KW-0472">Membrane</keyword>
<feature type="signal peptide" evidence="2">
    <location>
        <begin position="1"/>
        <end position="24"/>
    </location>
</feature>
<dbReference type="Proteomes" id="UP000295455">
    <property type="component" value="Unassembled WGS sequence"/>
</dbReference>
<keyword evidence="1" id="KW-1133">Transmembrane helix</keyword>
<keyword evidence="4" id="KW-1185">Reference proteome</keyword>
<protein>
    <recommendedName>
        <fullName evidence="5">DUF4129 domain-containing protein</fullName>
    </recommendedName>
</protein>
<name>A0A4R1RKQ2_9FLAO</name>
<dbReference type="RefSeq" id="WP_132217006.1">
    <property type="nucleotide sequence ID" value="NZ_OX156936.1"/>
</dbReference>
<organism evidence="3 4">
    <name type="scientific">Mariniflexile fucanivorans</name>
    <dbReference type="NCBI Taxonomy" id="264023"/>
    <lineage>
        <taxon>Bacteria</taxon>
        <taxon>Pseudomonadati</taxon>
        <taxon>Bacteroidota</taxon>
        <taxon>Flavobacteriia</taxon>
        <taxon>Flavobacteriales</taxon>
        <taxon>Flavobacteriaceae</taxon>
        <taxon>Mariniflexile</taxon>
    </lineage>
</organism>
<evidence type="ECO:0008006" key="5">
    <source>
        <dbReference type="Google" id="ProtNLM"/>
    </source>
</evidence>
<gene>
    <name evidence="3" type="ORF">EV196_103198</name>
</gene>
<evidence type="ECO:0000256" key="1">
    <source>
        <dbReference type="SAM" id="Phobius"/>
    </source>
</evidence>
<sequence>MTKFKYHNTFLSVSFLMSYGYAFAQDSIQKDSSKIQVTYFKKAIKQRYNGDDFNYNINDTGGINLLQRILQKFFGWLGDIFGFDIDFINYQTLEYIVYGFMGVACLYLVIKFLMQSPVNSVFKTETKDIDTFKYVEENIKDVNFDTLISDALKENNFRLATRYLYLKSLKLLTNKNSIEWHYDKTNSDYINEIKDENTKSAFKRISYIYDYVWYGEFPIDEAIYTKNKYDFDKLNTLQHG</sequence>
<keyword evidence="1" id="KW-0812">Transmembrane</keyword>
<evidence type="ECO:0000313" key="4">
    <source>
        <dbReference type="Proteomes" id="UP000295455"/>
    </source>
</evidence>
<feature type="transmembrane region" description="Helical" evidence="1">
    <location>
        <begin position="95"/>
        <end position="114"/>
    </location>
</feature>
<evidence type="ECO:0000313" key="3">
    <source>
        <dbReference type="EMBL" id="TCL66781.1"/>
    </source>
</evidence>
<comment type="caution">
    <text evidence="3">The sequence shown here is derived from an EMBL/GenBank/DDBJ whole genome shotgun (WGS) entry which is preliminary data.</text>
</comment>
<keyword evidence="2" id="KW-0732">Signal</keyword>
<dbReference type="EMBL" id="SLUP01000003">
    <property type="protein sequence ID" value="TCL66781.1"/>
    <property type="molecule type" value="Genomic_DNA"/>
</dbReference>
<feature type="chain" id="PRO_5021006238" description="DUF4129 domain-containing protein" evidence="2">
    <location>
        <begin position="25"/>
        <end position="240"/>
    </location>
</feature>
<dbReference type="AlphaFoldDB" id="A0A4R1RKQ2"/>
<accession>A0A4R1RKQ2</accession>
<evidence type="ECO:0000256" key="2">
    <source>
        <dbReference type="SAM" id="SignalP"/>
    </source>
</evidence>
<proteinExistence type="predicted"/>
<reference evidence="3 4" key="1">
    <citation type="submission" date="2019-03" db="EMBL/GenBank/DDBJ databases">
        <title>Genomic Encyclopedia of Type Strains, Phase IV (KMG-IV): sequencing the most valuable type-strain genomes for metagenomic binning, comparative biology and taxonomic classification.</title>
        <authorList>
            <person name="Goeker M."/>
        </authorList>
    </citation>
    <scope>NUCLEOTIDE SEQUENCE [LARGE SCALE GENOMIC DNA]</scope>
    <source>
        <strain evidence="3 4">DSM 18792</strain>
    </source>
</reference>
<dbReference type="OrthoDB" id="5491447at2"/>